<dbReference type="SUPFAM" id="SSF161098">
    <property type="entry name" value="MetI-like"/>
    <property type="match status" value="1"/>
</dbReference>
<comment type="subcellular location">
    <subcellularLocation>
        <location evidence="1 7">Cell membrane</location>
        <topology evidence="1 7">Multi-pass membrane protein</topology>
    </subcellularLocation>
</comment>
<comment type="similarity">
    <text evidence="7">Belongs to the binding-protein-dependent transport system permease family.</text>
</comment>
<evidence type="ECO:0000256" key="7">
    <source>
        <dbReference type="RuleBase" id="RU363032"/>
    </source>
</evidence>
<dbReference type="InterPro" id="IPR035906">
    <property type="entry name" value="MetI-like_sf"/>
</dbReference>
<dbReference type="PROSITE" id="PS50928">
    <property type="entry name" value="ABC_TM1"/>
    <property type="match status" value="1"/>
</dbReference>
<evidence type="ECO:0000256" key="5">
    <source>
        <dbReference type="ARBA" id="ARBA00022989"/>
    </source>
</evidence>
<organism evidence="9 10">
    <name type="scientific">Aureimonas populi</name>
    <dbReference type="NCBI Taxonomy" id="1701758"/>
    <lineage>
        <taxon>Bacteria</taxon>
        <taxon>Pseudomonadati</taxon>
        <taxon>Pseudomonadota</taxon>
        <taxon>Alphaproteobacteria</taxon>
        <taxon>Hyphomicrobiales</taxon>
        <taxon>Aurantimonadaceae</taxon>
        <taxon>Aureimonas</taxon>
    </lineage>
</organism>
<reference evidence="10" key="1">
    <citation type="journal article" date="2019" name="Int. J. Syst. Evol. Microbiol.">
        <title>The Global Catalogue of Microorganisms (GCM) 10K type strain sequencing project: providing services to taxonomists for standard genome sequencing and annotation.</title>
        <authorList>
            <consortium name="The Broad Institute Genomics Platform"/>
            <consortium name="The Broad Institute Genome Sequencing Center for Infectious Disease"/>
            <person name="Wu L."/>
            <person name="Ma J."/>
        </authorList>
    </citation>
    <scope>NUCLEOTIDE SEQUENCE [LARGE SCALE GENOMIC DNA]</scope>
    <source>
        <strain evidence="10">ZS-35-S2</strain>
    </source>
</reference>
<feature type="transmembrane region" description="Helical" evidence="7">
    <location>
        <begin position="168"/>
        <end position="192"/>
    </location>
</feature>
<keyword evidence="6 7" id="KW-0472">Membrane</keyword>
<dbReference type="PANTHER" id="PTHR30193">
    <property type="entry name" value="ABC TRANSPORTER PERMEASE PROTEIN"/>
    <property type="match status" value="1"/>
</dbReference>
<accession>A0ABW5CMV1</accession>
<keyword evidence="10" id="KW-1185">Reference proteome</keyword>
<evidence type="ECO:0000256" key="6">
    <source>
        <dbReference type="ARBA" id="ARBA00023136"/>
    </source>
</evidence>
<keyword evidence="2 7" id="KW-0813">Transport</keyword>
<evidence type="ECO:0000256" key="1">
    <source>
        <dbReference type="ARBA" id="ARBA00004651"/>
    </source>
</evidence>
<feature type="transmembrane region" description="Helical" evidence="7">
    <location>
        <begin position="213"/>
        <end position="234"/>
    </location>
</feature>
<name>A0ABW5CMV1_9HYPH</name>
<evidence type="ECO:0000256" key="3">
    <source>
        <dbReference type="ARBA" id="ARBA00022475"/>
    </source>
</evidence>
<evidence type="ECO:0000313" key="10">
    <source>
        <dbReference type="Proteomes" id="UP001597371"/>
    </source>
</evidence>
<dbReference type="Pfam" id="PF00528">
    <property type="entry name" value="BPD_transp_1"/>
    <property type="match status" value="1"/>
</dbReference>
<dbReference type="RefSeq" id="WP_209739107.1">
    <property type="nucleotide sequence ID" value="NZ_CP072611.1"/>
</dbReference>
<keyword evidence="3" id="KW-1003">Cell membrane</keyword>
<protein>
    <submittedName>
        <fullName evidence="9">Carbohydrate ABC transporter permease</fullName>
    </submittedName>
</protein>
<feature type="domain" description="ABC transmembrane type-1" evidence="8">
    <location>
        <begin position="69"/>
        <end position="281"/>
    </location>
</feature>
<keyword evidence="4 7" id="KW-0812">Transmembrane</keyword>
<dbReference type="EMBL" id="JBHUIJ010000013">
    <property type="protein sequence ID" value="MFD2238092.1"/>
    <property type="molecule type" value="Genomic_DNA"/>
</dbReference>
<evidence type="ECO:0000256" key="4">
    <source>
        <dbReference type="ARBA" id="ARBA00022692"/>
    </source>
</evidence>
<sequence>MSEPMISSRWTPFLFLAPALAGLLIFRIAPIGVALAGSLTGVSLMGEARFVGAENFRYLLEDAQFWSSLKITLFFNLLINPLQLFVAFALALLVFRPLPGLWLYRTLLVLPMAVSTGISAVLFGLFLDGNLGPLNGFLEWIGVGAQPFHRSQEQALYTLIGIATWKGAGYWMLFLLAGLYSIPPTVYEAATIDGATSWQRFRFVTLPLMRKPMAFVLVADTAINFLFFAPVYILTSGGPAGTTSLLMFEAYRAAFTFSDIGRSLAISTILLGIILVIVVLEFRLLRSPEERA</sequence>
<evidence type="ECO:0000313" key="9">
    <source>
        <dbReference type="EMBL" id="MFD2238092.1"/>
    </source>
</evidence>
<dbReference type="PANTHER" id="PTHR30193:SF37">
    <property type="entry name" value="INNER MEMBRANE ABC TRANSPORTER PERMEASE PROTEIN YCJO"/>
    <property type="match status" value="1"/>
</dbReference>
<keyword evidence="5 7" id="KW-1133">Transmembrane helix</keyword>
<evidence type="ECO:0000256" key="2">
    <source>
        <dbReference type="ARBA" id="ARBA00022448"/>
    </source>
</evidence>
<feature type="transmembrane region" description="Helical" evidence="7">
    <location>
        <begin position="73"/>
        <end position="95"/>
    </location>
</feature>
<feature type="transmembrane region" description="Helical" evidence="7">
    <location>
        <begin position="264"/>
        <end position="285"/>
    </location>
</feature>
<dbReference type="InterPro" id="IPR000515">
    <property type="entry name" value="MetI-like"/>
</dbReference>
<dbReference type="Proteomes" id="UP001597371">
    <property type="component" value="Unassembled WGS sequence"/>
</dbReference>
<dbReference type="InterPro" id="IPR051393">
    <property type="entry name" value="ABC_transporter_permease"/>
</dbReference>
<feature type="transmembrane region" description="Helical" evidence="7">
    <location>
        <begin position="107"/>
        <end position="127"/>
    </location>
</feature>
<dbReference type="CDD" id="cd06261">
    <property type="entry name" value="TM_PBP2"/>
    <property type="match status" value="1"/>
</dbReference>
<dbReference type="Gene3D" id="1.10.3720.10">
    <property type="entry name" value="MetI-like"/>
    <property type="match status" value="1"/>
</dbReference>
<proteinExistence type="inferred from homology"/>
<evidence type="ECO:0000259" key="8">
    <source>
        <dbReference type="PROSITE" id="PS50928"/>
    </source>
</evidence>
<comment type="caution">
    <text evidence="9">The sequence shown here is derived from an EMBL/GenBank/DDBJ whole genome shotgun (WGS) entry which is preliminary data.</text>
</comment>
<gene>
    <name evidence="9" type="ORF">ACFSKQ_11540</name>
</gene>